<organism evidence="8 9">
    <name type="scientific">Polyplosphaeria fusca</name>
    <dbReference type="NCBI Taxonomy" id="682080"/>
    <lineage>
        <taxon>Eukaryota</taxon>
        <taxon>Fungi</taxon>
        <taxon>Dikarya</taxon>
        <taxon>Ascomycota</taxon>
        <taxon>Pezizomycotina</taxon>
        <taxon>Dothideomycetes</taxon>
        <taxon>Pleosporomycetidae</taxon>
        <taxon>Pleosporales</taxon>
        <taxon>Tetraplosphaeriaceae</taxon>
        <taxon>Polyplosphaeria</taxon>
    </lineage>
</organism>
<feature type="domain" description="CCHC-type" evidence="7">
    <location>
        <begin position="469"/>
        <end position="485"/>
    </location>
</feature>
<dbReference type="InterPro" id="IPR022016">
    <property type="entry name" value="DUF3597"/>
</dbReference>
<evidence type="ECO:0000256" key="1">
    <source>
        <dbReference type="ARBA" id="ARBA00004173"/>
    </source>
</evidence>
<sequence length="508" mass="56721">MAAVYRIGLTRLPGPGSDMGNNQVRLNIIFIHGLRGHPRKTWEAASVAASERSNDMTKKHKGANSWFSRLWAASPSSSTEQAHTSSSSCSVFWPEQYLASDVPQARVWTYGYNADVIGGLFQVNNKNSISQHGQDLSVRLEREIDNSQPVAFVAHSLGGIIVKDAINRSEKIRERTKLIIFLGTPHRGSTHARWGQIASNLVRLALQDSNKKIIEGLEVNSEVLDNIHEQFKTIAFSGGIKIHSFQEAQGISGMKGLDEKVVDDFSSKLDFPGQSETVESIDANHMQMARYSSKDDYGYRAICGVLEATIREGMNRECLALRSDSNRDTKALWEFEAPSRTANEQVSLSNEITTPSRTSSARRSLKNALAKLAQNAKVELDWQKSVVDLLKLLKLDYSIEARERLAERLHVDAGPSKSSAQNIALRQAVMEELVAREDEWMGVMESRRMSSRCLNCGSEEHWEQQCPYSCGKCLYLGHKASKCEFLVRCMKCRNLGHIAEACADRSRI</sequence>
<dbReference type="EMBL" id="ML996124">
    <property type="protein sequence ID" value="KAF2736481.1"/>
    <property type="molecule type" value="Genomic_DNA"/>
</dbReference>
<dbReference type="PANTHER" id="PTHR48182">
    <property type="entry name" value="PROTEIN SERAC1"/>
    <property type="match status" value="1"/>
</dbReference>
<dbReference type="AlphaFoldDB" id="A0A9P4R3X6"/>
<evidence type="ECO:0000256" key="2">
    <source>
        <dbReference type="ARBA" id="ARBA00004240"/>
    </source>
</evidence>
<dbReference type="InterPro" id="IPR001878">
    <property type="entry name" value="Znf_CCHC"/>
</dbReference>
<dbReference type="Proteomes" id="UP000799444">
    <property type="component" value="Unassembled WGS sequence"/>
</dbReference>
<name>A0A9P4R3X6_9PLEO</name>
<accession>A0A9P4R3X6</accession>
<evidence type="ECO:0000256" key="5">
    <source>
        <dbReference type="ARBA" id="ARBA00023128"/>
    </source>
</evidence>
<keyword evidence="9" id="KW-1185">Reference proteome</keyword>
<dbReference type="GO" id="GO:0016020">
    <property type="term" value="C:membrane"/>
    <property type="evidence" value="ECO:0007669"/>
    <property type="project" value="UniProtKB-SubCell"/>
</dbReference>
<dbReference type="Pfam" id="PF12200">
    <property type="entry name" value="DUF3597"/>
    <property type="match status" value="1"/>
</dbReference>
<dbReference type="GO" id="GO:0005739">
    <property type="term" value="C:mitochondrion"/>
    <property type="evidence" value="ECO:0007669"/>
    <property type="project" value="UniProtKB-SubCell"/>
</dbReference>
<comment type="subcellular location">
    <subcellularLocation>
        <location evidence="2">Endoplasmic reticulum</location>
    </subcellularLocation>
    <subcellularLocation>
        <location evidence="3">Membrane</location>
    </subcellularLocation>
    <subcellularLocation>
        <location evidence="1">Mitochondrion</location>
    </subcellularLocation>
</comment>
<keyword evidence="5" id="KW-0496">Mitochondrion</keyword>
<keyword evidence="4" id="KW-0256">Endoplasmic reticulum</keyword>
<dbReference type="Gene3D" id="3.40.50.1820">
    <property type="entry name" value="alpha/beta hydrolase"/>
    <property type="match status" value="1"/>
</dbReference>
<dbReference type="GO" id="GO:0008270">
    <property type="term" value="F:zinc ion binding"/>
    <property type="evidence" value="ECO:0007669"/>
    <property type="project" value="InterPro"/>
</dbReference>
<feature type="domain" description="CCHC-type" evidence="7">
    <location>
        <begin position="488"/>
        <end position="504"/>
    </location>
</feature>
<proteinExistence type="predicted"/>
<evidence type="ECO:0000256" key="6">
    <source>
        <dbReference type="ARBA" id="ARBA00023136"/>
    </source>
</evidence>
<dbReference type="OrthoDB" id="5086500at2759"/>
<evidence type="ECO:0000256" key="3">
    <source>
        <dbReference type="ARBA" id="ARBA00004370"/>
    </source>
</evidence>
<evidence type="ECO:0000313" key="8">
    <source>
        <dbReference type="EMBL" id="KAF2736481.1"/>
    </source>
</evidence>
<dbReference type="SUPFAM" id="SSF158634">
    <property type="entry name" value="RPA2825-like"/>
    <property type="match status" value="1"/>
</dbReference>
<dbReference type="SUPFAM" id="SSF53474">
    <property type="entry name" value="alpha/beta-Hydrolases"/>
    <property type="match status" value="1"/>
</dbReference>
<dbReference type="GO" id="GO:0003676">
    <property type="term" value="F:nucleic acid binding"/>
    <property type="evidence" value="ECO:0007669"/>
    <property type="project" value="InterPro"/>
</dbReference>
<keyword evidence="6" id="KW-0472">Membrane</keyword>
<evidence type="ECO:0000259" key="7">
    <source>
        <dbReference type="SMART" id="SM00343"/>
    </source>
</evidence>
<evidence type="ECO:0000313" key="9">
    <source>
        <dbReference type="Proteomes" id="UP000799444"/>
    </source>
</evidence>
<dbReference type="InterPro" id="IPR052374">
    <property type="entry name" value="SERAC1"/>
</dbReference>
<protein>
    <recommendedName>
        <fullName evidence="7">CCHC-type domain-containing protein</fullName>
    </recommendedName>
</protein>
<dbReference type="InterPro" id="IPR029058">
    <property type="entry name" value="AB_hydrolase_fold"/>
</dbReference>
<evidence type="ECO:0000256" key="4">
    <source>
        <dbReference type="ARBA" id="ARBA00022824"/>
    </source>
</evidence>
<reference evidence="8" key="1">
    <citation type="journal article" date="2020" name="Stud. Mycol.">
        <title>101 Dothideomycetes genomes: a test case for predicting lifestyles and emergence of pathogens.</title>
        <authorList>
            <person name="Haridas S."/>
            <person name="Albert R."/>
            <person name="Binder M."/>
            <person name="Bloem J."/>
            <person name="Labutti K."/>
            <person name="Salamov A."/>
            <person name="Andreopoulos B."/>
            <person name="Baker S."/>
            <person name="Barry K."/>
            <person name="Bills G."/>
            <person name="Bluhm B."/>
            <person name="Cannon C."/>
            <person name="Castanera R."/>
            <person name="Culley D."/>
            <person name="Daum C."/>
            <person name="Ezra D."/>
            <person name="Gonzalez J."/>
            <person name="Henrissat B."/>
            <person name="Kuo A."/>
            <person name="Liang C."/>
            <person name="Lipzen A."/>
            <person name="Lutzoni F."/>
            <person name="Magnuson J."/>
            <person name="Mondo S."/>
            <person name="Nolan M."/>
            <person name="Ohm R."/>
            <person name="Pangilinan J."/>
            <person name="Park H.-J."/>
            <person name="Ramirez L."/>
            <person name="Alfaro M."/>
            <person name="Sun H."/>
            <person name="Tritt A."/>
            <person name="Yoshinaga Y."/>
            <person name="Zwiers L.-H."/>
            <person name="Turgeon B."/>
            <person name="Goodwin S."/>
            <person name="Spatafora J."/>
            <person name="Crous P."/>
            <person name="Grigoriev I."/>
        </authorList>
    </citation>
    <scope>NUCLEOTIDE SEQUENCE</scope>
    <source>
        <strain evidence="8">CBS 125425</strain>
    </source>
</reference>
<feature type="domain" description="CCHC-type" evidence="7">
    <location>
        <begin position="452"/>
        <end position="468"/>
    </location>
</feature>
<dbReference type="PANTHER" id="PTHR48182:SF2">
    <property type="entry name" value="PROTEIN SERAC1"/>
    <property type="match status" value="1"/>
</dbReference>
<gene>
    <name evidence="8" type="ORF">EJ04DRAFT_489661</name>
</gene>
<dbReference type="GO" id="GO:0005783">
    <property type="term" value="C:endoplasmic reticulum"/>
    <property type="evidence" value="ECO:0007669"/>
    <property type="project" value="UniProtKB-SubCell"/>
</dbReference>
<comment type="caution">
    <text evidence="8">The sequence shown here is derived from an EMBL/GenBank/DDBJ whole genome shotgun (WGS) entry which is preliminary data.</text>
</comment>
<dbReference type="SMART" id="SM00343">
    <property type="entry name" value="ZnF_C2HC"/>
    <property type="match status" value="3"/>
</dbReference>